<evidence type="ECO:0000256" key="3">
    <source>
        <dbReference type="ARBA" id="ARBA00022723"/>
    </source>
</evidence>
<dbReference type="GO" id="GO:0046872">
    <property type="term" value="F:metal ion binding"/>
    <property type="evidence" value="ECO:0007669"/>
    <property type="project" value="UniProtKB-KW"/>
</dbReference>
<dbReference type="GO" id="GO:0019646">
    <property type="term" value="P:aerobic electron transport chain"/>
    <property type="evidence" value="ECO:0007669"/>
    <property type="project" value="InterPro"/>
</dbReference>
<keyword evidence="4" id="KW-0249">Electron transport</keyword>
<accession>A0A1J5TUY9</accession>
<dbReference type="PROSITE" id="PS51318">
    <property type="entry name" value="TAT"/>
    <property type="match status" value="1"/>
</dbReference>
<evidence type="ECO:0000259" key="7">
    <source>
        <dbReference type="PROSITE" id="PS51373"/>
    </source>
</evidence>
<dbReference type="GO" id="GO:0009055">
    <property type="term" value="F:electron transfer activity"/>
    <property type="evidence" value="ECO:0007669"/>
    <property type="project" value="InterPro"/>
</dbReference>
<dbReference type="EMBL" id="MLJW01000008">
    <property type="protein sequence ID" value="OIR15910.1"/>
    <property type="molecule type" value="Genomic_DNA"/>
</dbReference>
<dbReference type="AlphaFoldDB" id="A0A1J5TUY9"/>
<keyword evidence="5" id="KW-0408">Iron</keyword>
<keyword evidence="6" id="KW-0411">Iron-sulfur</keyword>
<protein>
    <submittedName>
        <fullName evidence="8">High-potential iron-sulfur protein</fullName>
    </submittedName>
</protein>
<proteinExistence type="predicted"/>
<dbReference type="Pfam" id="PF01355">
    <property type="entry name" value="HIPIP"/>
    <property type="match status" value="1"/>
</dbReference>
<keyword evidence="2" id="KW-0004">4Fe-4S</keyword>
<keyword evidence="1" id="KW-0813">Transport</keyword>
<gene>
    <name evidence="8" type="primary">hip_2</name>
    <name evidence="8" type="ORF">GALL_34110</name>
</gene>
<dbReference type="InterPro" id="IPR000170">
    <property type="entry name" value="High_potential_FeS_prot"/>
</dbReference>
<name>A0A1J5TUY9_9ZZZZ</name>
<evidence type="ECO:0000256" key="6">
    <source>
        <dbReference type="ARBA" id="ARBA00023014"/>
    </source>
</evidence>
<dbReference type="PROSITE" id="PS51373">
    <property type="entry name" value="HIPIP"/>
    <property type="match status" value="1"/>
</dbReference>
<organism evidence="8">
    <name type="scientific">mine drainage metagenome</name>
    <dbReference type="NCBI Taxonomy" id="410659"/>
    <lineage>
        <taxon>unclassified sequences</taxon>
        <taxon>metagenomes</taxon>
        <taxon>ecological metagenomes</taxon>
    </lineage>
</organism>
<dbReference type="GO" id="GO:0051539">
    <property type="term" value="F:4 iron, 4 sulfur cluster binding"/>
    <property type="evidence" value="ECO:0007669"/>
    <property type="project" value="UniProtKB-KW"/>
</dbReference>
<dbReference type="SUPFAM" id="SSF57652">
    <property type="entry name" value="HIPIP (high potential iron protein)"/>
    <property type="match status" value="1"/>
</dbReference>
<dbReference type="InterPro" id="IPR006311">
    <property type="entry name" value="TAT_signal"/>
</dbReference>
<comment type="caution">
    <text evidence="8">The sequence shown here is derived from an EMBL/GenBank/DDBJ whole genome shotgun (WGS) entry which is preliminary data.</text>
</comment>
<evidence type="ECO:0000313" key="8">
    <source>
        <dbReference type="EMBL" id="OIR15910.1"/>
    </source>
</evidence>
<sequence length="93" mass="10581">MDTNLTRRKFLKSAGLTFVLVPLVVFNRQAAANTNSNVRAQLKYQNFPKDNMNCTTCLEFIPGKTDKDMGRCKVIPEDDEISPDGYCTKWNTM</sequence>
<evidence type="ECO:0000256" key="2">
    <source>
        <dbReference type="ARBA" id="ARBA00022485"/>
    </source>
</evidence>
<evidence type="ECO:0000256" key="4">
    <source>
        <dbReference type="ARBA" id="ARBA00022982"/>
    </source>
</evidence>
<feature type="domain" description="High potential iron-sulfur proteins family profile" evidence="7">
    <location>
        <begin position="26"/>
        <end position="93"/>
    </location>
</feature>
<evidence type="ECO:0000256" key="1">
    <source>
        <dbReference type="ARBA" id="ARBA00022448"/>
    </source>
</evidence>
<reference evidence="8" key="1">
    <citation type="submission" date="2016-10" db="EMBL/GenBank/DDBJ databases">
        <title>Sequence of Gallionella enrichment culture.</title>
        <authorList>
            <person name="Poehlein A."/>
            <person name="Muehling M."/>
            <person name="Daniel R."/>
        </authorList>
    </citation>
    <scope>NUCLEOTIDE SEQUENCE</scope>
</reference>
<dbReference type="Gene3D" id="4.10.490.10">
    <property type="entry name" value="High potential iron-sulphur protein"/>
    <property type="match status" value="1"/>
</dbReference>
<keyword evidence="3" id="KW-0479">Metal-binding</keyword>
<evidence type="ECO:0000256" key="5">
    <source>
        <dbReference type="ARBA" id="ARBA00023004"/>
    </source>
</evidence>
<dbReference type="InterPro" id="IPR036369">
    <property type="entry name" value="HIPIP_sf"/>
</dbReference>